<evidence type="ECO:0000256" key="1">
    <source>
        <dbReference type="SAM" id="MobiDB-lite"/>
    </source>
</evidence>
<sequence>MSPDDGGNSTACTSGHGSDGSSLVKSDELLEDSTSSDVSEPDPLCCGASGLAGISDPTLRLVLGGPFSSEVVPDETSKSSFLFLQLTFMLDEPFSMAMSNSQI</sequence>
<reference evidence="2" key="2">
    <citation type="journal article" date="2015" name="Data Brief">
        <title>Shoot transcriptome of the giant reed, Arundo donax.</title>
        <authorList>
            <person name="Barrero R.A."/>
            <person name="Guerrero F.D."/>
            <person name="Moolhuijzen P."/>
            <person name="Goolsby J.A."/>
            <person name="Tidwell J."/>
            <person name="Bellgard S.E."/>
            <person name="Bellgard M.I."/>
        </authorList>
    </citation>
    <scope>NUCLEOTIDE SEQUENCE</scope>
    <source>
        <tissue evidence="2">Shoot tissue taken approximately 20 cm above the soil surface</tissue>
    </source>
</reference>
<name>A0A0A8Z3W4_ARUDO</name>
<protein>
    <submittedName>
        <fullName evidence="2">Uncharacterized protein</fullName>
    </submittedName>
</protein>
<reference evidence="2" key="1">
    <citation type="submission" date="2014-09" db="EMBL/GenBank/DDBJ databases">
        <authorList>
            <person name="Magalhaes I.L.F."/>
            <person name="Oliveira U."/>
            <person name="Santos F.R."/>
            <person name="Vidigal T.H.D.A."/>
            <person name="Brescovit A.D."/>
            <person name="Santos A.J."/>
        </authorList>
    </citation>
    <scope>NUCLEOTIDE SEQUENCE</scope>
    <source>
        <tissue evidence="2">Shoot tissue taken approximately 20 cm above the soil surface</tissue>
    </source>
</reference>
<accession>A0A0A8Z3W4</accession>
<evidence type="ECO:0000313" key="2">
    <source>
        <dbReference type="EMBL" id="JAD33491.1"/>
    </source>
</evidence>
<organism evidence="2">
    <name type="scientific">Arundo donax</name>
    <name type="common">Giant reed</name>
    <name type="synonym">Donax arundinaceus</name>
    <dbReference type="NCBI Taxonomy" id="35708"/>
    <lineage>
        <taxon>Eukaryota</taxon>
        <taxon>Viridiplantae</taxon>
        <taxon>Streptophyta</taxon>
        <taxon>Embryophyta</taxon>
        <taxon>Tracheophyta</taxon>
        <taxon>Spermatophyta</taxon>
        <taxon>Magnoliopsida</taxon>
        <taxon>Liliopsida</taxon>
        <taxon>Poales</taxon>
        <taxon>Poaceae</taxon>
        <taxon>PACMAD clade</taxon>
        <taxon>Arundinoideae</taxon>
        <taxon>Arundineae</taxon>
        <taxon>Arundo</taxon>
    </lineage>
</organism>
<dbReference type="EMBL" id="GBRH01264404">
    <property type="protein sequence ID" value="JAD33491.1"/>
    <property type="molecule type" value="Transcribed_RNA"/>
</dbReference>
<feature type="compositionally biased region" description="Polar residues" evidence="1">
    <location>
        <begin position="7"/>
        <end position="24"/>
    </location>
</feature>
<dbReference type="AlphaFoldDB" id="A0A0A8Z3W4"/>
<feature type="region of interest" description="Disordered" evidence="1">
    <location>
        <begin position="1"/>
        <end position="44"/>
    </location>
</feature>
<proteinExistence type="predicted"/>